<comment type="caution">
    <text evidence="2">The sequence shown here is derived from an EMBL/GenBank/DDBJ whole genome shotgun (WGS) entry which is preliminary data.</text>
</comment>
<dbReference type="Gene3D" id="3.40.630.30">
    <property type="match status" value="1"/>
</dbReference>
<dbReference type="InterPro" id="IPR000182">
    <property type="entry name" value="GNAT_dom"/>
</dbReference>
<feature type="domain" description="N-acetyltransferase" evidence="1">
    <location>
        <begin position="5"/>
        <end position="156"/>
    </location>
</feature>
<reference evidence="2 3" key="1">
    <citation type="submission" date="2014-01" db="EMBL/GenBank/DDBJ databases">
        <title>Development of a Comparative Genomic Fingerprinting Assay for High Resolution Genotyping of Arcobacter butzleri.</title>
        <authorList>
            <person name="Webb A.L."/>
            <person name="Inglis G.D."/>
            <person name="Kruczkiewicz P."/>
            <person name="Selinger L.B."/>
            <person name="Taboada E.N."/>
        </authorList>
    </citation>
    <scope>NUCLEOTIDE SEQUENCE [LARGE SCALE GENOMIC DNA]</scope>
    <source>
        <strain evidence="2 3">L355</strain>
    </source>
</reference>
<dbReference type="SUPFAM" id="SSF55729">
    <property type="entry name" value="Acyl-CoA N-acyltransferases (Nat)"/>
    <property type="match status" value="1"/>
</dbReference>
<evidence type="ECO:0000313" key="2">
    <source>
        <dbReference type="EMBL" id="KLE11470.1"/>
    </source>
</evidence>
<dbReference type="CDD" id="cd04301">
    <property type="entry name" value="NAT_SF"/>
    <property type="match status" value="1"/>
</dbReference>
<name>A0A0G9L0E9_9BACT</name>
<organism evidence="2 3">
    <name type="scientific">Aliarcobacter butzleri L355</name>
    <dbReference type="NCBI Taxonomy" id="1447263"/>
    <lineage>
        <taxon>Bacteria</taxon>
        <taxon>Pseudomonadati</taxon>
        <taxon>Campylobacterota</taxon>
        <taxon>Epsilonproteobacteria</taxon>
        <taxon>Campylobacterales</taxon>
        <taxon>Arcobacteraceae</taxon>
        <taxon>Aliarcobacter</taxon>
    </lineage>
</organism>
<sequence length="156" mass="17933">MSEDIKIVKFSPKYKEDFKKINLWWIGEYFEVEESDIKVLNEPEKYIIDMSGEIFLALYKDEVVGTCALIKSKNEKFDFELAKLAVLTKVQGLKLGLLLSQAVINEAKNRGGKTIFLETNSVLTPAVSLYKKLGFEEIPNFKSKYKRVNLVMLKNL</sequence>
<dbReference type="AlphaFoldDB" id="A0A0G9L0E9"/>
<proteinExistence type="predicted"/>
<dbReference type="InterPro" id="IPR052777">
    <property type="entry name" value="Acetyltransferase_Enz"/>
</dbReference>
<dbReference type="InterPro" id="IPR016181">
    <property type="entry name" value="Acyl_CoA_acyltransferase"/>
</dbReference>
<gene>
    <name evidence="2" type="ORF">AF80_00950</name>
</gene>
<dbReference type="GO" id="GO:0016747">
    <property type="term" value="F:acyltransferase activity, transferring groups other than amino-acyl groups"/>
    <property type="evidence" value="ECO:0007669"/>
    <property type="project" value="InterPro"/>
</dbReference>
<dbReference type="Pfam" id="PF00583">
    <property type="entry name" value="Acetyltransf_1"/>
    <property type="match status" value="1"/>
</dbReference>
<evidence type="ECO:0000313" key="3">
    <source>
        <dbReference type="Proteomes" id="UP000035154"/>
    </source>
</evidence>
<dbReference type="RefSeq" id="WP_046997709.1">
    <property type="nucleotide sequence ID" value="NZ_JAIW01000009.1"/>
</dbReference>
<accession>A0A0G9L0E9</accession>
<dbReference type="EMBL" id="JAIW01000009">
    <property type="protein sequence ID" value="KLE11470.1"/>
    <property type="molecule type" value="Genomic_DNA"/>
</dbReference>
<dbReference type="PATRIC" id="fig|1447263.3.peg.176"/>
<dbReference type="PANTHER" id="PTHR43305">
    <property type="entry name" value="FAMILY N-ACETYLTRANSFERASE, PUTATIVE (AFU_ORTHOLOGUE AFUA_2G01380)-RELATED"/>
    <property type="match status" value="1"/>
</dbReference>
<evidence type="ECO:0000259" key="1">
    <source>
        <dbReference type="PROSITE" id="PS51186"/>
    </source>
</evidence>
<dbReference type="Proteomes" id="UP000035154">
    <property type="component" value="Unassembled WGS sequence"/>
</dbReference>
<protein>
    <submittedName>
        <fullName evidence="2">MarR family transcriptional regulator</fullName>
    </submittedName>
</protein>
<dbReference type="PANTHER" id="PTHR43305:SF1">
    <property type="entry name" value="FAMILY N-ACETYLTRANSFERASE, PUTATIVE (AFU_ORTHOLOGUE AFUA_2G01380)-RELATED"/>
    <property type="match status" value="1"/>
</dbReference>
<dbReference type="PROSITE" id="PS51186">
    <property type="entry name" value="GNAT"/>
    <property type="match status" value="1"/>
</dbReference>